<dbReference type="SUPFAM" id="SSF100950">
    <property type="entry name" value="NagB/RpiA/CoA transferase-like"/>
    <property type="match status" value="1"/>
</dbReference>
<dbReference type="InterPro" id="IPR003741">
    <property type="entry name" value="LUD_dom"/>
</dbReference>
<evidence type="ECO:0000256" key="5">
    <source>
        <dbReference type="ARBA" id="ARBA00022982"/>
    </source>
</evidence>
<keyword evidence="10" id="KW-1185">Reference proteome</keyword>
<protein>
    <submittedName>
        <fullName evidence="9">Iron-sulfur cluster-binding protein</fullName>
    </submittedName>
</protein>
<dbReference type="KEGG" id="taci:TDSAC_0907"/>
<evidence type="ECO:0000313" key="9">
    <source>
        <dbReference type="EMBL" id="AWB10264.1"/>
    </source>
</evidence>
<dbReference type="InterPro" id="IPR009051">
    <property type="entry name" value="Helical_ferredxn"/>
</dbReference>
<dbReference type="PROSITE" id="PS51379">
    <property type="entry name" value="4FE4S_FER_2"/>
    <property type="match status" value="1"/>
</dbReference>
<dbReference type="AlphaFoldDB" id="A0A2R4W0M2"/>
<gene>
    <name evidence="9" type="ORF">TDSAC_0907</name>
</gene>
<name>A0A2R4W0M2_THEAF</name>
<dbReference type="Gene3D" id="3.40.50.10420">
    <property type="entry name" value="NagB/RpiA/CoA transferase-like"/>
    <property type="match status" value="1"/>
</dbReference>
<evidence type="ECO:0000313" key="10">
    <source>
        <dbReference type="Proteomes" id="UP000244792"/>
    </source>
</evidence>
<evidence type="ECO:0000256" key="2">
    <source>
        <dbReference type="ARBA" id="ARBA00022485"/>
    </source>
</evidence>
<dbReference type="GO" id="GO:0046872">
    <property type="term" value="F:metal ion binding"/>
    <property type="evidence" value="ECO:0007669"/>
    <property type="project" value="UniProtKB-KW"/>
</dbReference>
<organism evidence="9 10">
    <name type="scientific">Thermodesulfobium acidiphilum</name>
    <dbReference type="NCBI Taxonomy" id="1794699"/>
    <lineage>
        <taxon>Bacteria</taxon>
        <taxon>Pseudomonadati</taxon>
        <taxon>Thermodesulfobiota</taxon>
        <taxon>Thermodesulfobiia</taxon>
        <taxon>Thermodesulfobiales</taxon>
        <taxon>Thermodesulfobiaceae</taxon>
        <taxon>Thermodesulfobium</taxon>
    </lineage>
</organism>
<dbReference type="InterPro" id="IPR017896">
    <property type="entry name" value="4Fe4S_Fe-S-bd"/>
</dbReference>
<dbReference type="Pfam" id="PF02589">
    <property type="entry name" value="LUD_dom"/>
    <property type="match status" value="1"/>
</dbReference>
<evidence type="ECO:0000256" key="3">
    <source>
        <dbReference type="ARBA" id="ARBA00022723"/>
    </source>
</evidence>
<dbReference type="PANTHER" id="PTHR47153:SF2">
    <property type="entry name" value="LACTATE UTILIZATION PROTEIN B"/>
    <property type="match status" value="1"/>
</dbReference>
<keyword evidence="7" id="KW-0411">Iron-sulfur</keyword>
<dbReference type="Gene3D" id="1.10.1060.10">
    <property type="entry name" value="Alpha-helical ferredoxin"/>
    <property type="match status" value="1"/>
</dbReference>
<dbReference type="InterPro" id="IPR017900">
    <property type="entry name" value="4Fe4S_Fe_S_CS"/>
</dbReference>
<dbReference type="GO" id="GO:0006089">
    <property type="term" value="P:lactate metabolic process"/>
    <property type="evidence" value="ECO:0007669"/>
    <property type="project" value="InterPro"/>
</dbReference>
<dbReference type="GO" id="GO:0016491">
    <property type="term" value="F:oxidoreductase activity"/>
    <property type="evidence" value="ECO:0007669"/>
    <property type="project" value="UniProtKB-ARBA"/>
</dbReference>
<dbReference type="InterPro" id="IPR037171">
    <property type="entry name" value="NagB/RpiA_transferase-like"/>
</dbReference>
<keyword evidence="2" id="KW-0004">4Fe-4S</keyword>
<dbReference type="InterPro" id="IPR004452">
    <property type="entry name" value="LutB/LldF"/>
</dbReference>
<accession>A0A2R4W0M2</accession>
<keyword evidence="1" id="KW-0813">Transport</keyword>
<dbReference type="Pfam" id="PF02754">
    <property type="entry name" value="CCG"/>
    <property type="match status" value="2"/>
</dbReference>
<dbReference type="Pfam" id="PF13183">
    <property type="entry name" value="Fer4_8"/>
    <property type="match status" value="1"/>
</dbReference>
<evidence type="ECO:0000256" key="6">
    <source>
        <dbReference type="ARBA" id="ARBA00023004"/>
    </source>
</evidence>
<dbReference type="PROSITE" id="PS00198">
    <property type="entry name" value="4FE4S_FER_1"/>
    <property type="match status" value="1"/>
</dbReference>
<dbReference type="InterPro" id="IPR024185">
    <property type="entry name" value="FTHF_cligase-like_sf"/>
</dbReference>
<reference evidence="9 10" key="1">
    <citation type="submission" date="2017-04" db="EMBL/GenBank/DDBJ databases">
        <title>Genomic insights into metabolism of Thermodesulfobium acidiphilum.</title>
        <authorList>
            <person name="Toshchakov S.V."/>
            <person name="Frolov E.N."/>
            <person name="Kublanov I.V."/>
            <person name="Samarov N.I."/>
            <person name="Novikov A."/>
            <person name="Lebedinsky A.V."/>
            <person name="Bonch-Osmolovskaya E.A."/>
            <person name="Chernyh N.A."/>
        </authorList>
    </citation>
    <scope>NUCLEOTIDE SEQUENCE [LARGE SCALE GENOMIC DNA]</scope>
    <source>
        <strain evidence="9 10">3127-1</strain>
    </source>
</reference>
<dbReference type="Proteomes" id="UP000244792">
    <property type="component" value="Chromosome"/>
</dbReference>
<keyword evidence="3" id="KW-0479">Metal-binding</keyword>
<keyword evidence="4" id="KW-0677">Repeat</keyword>
<sequence length="674" mass="77263">MKMTEEAFLNDQFLQNALNRAEKSYFEKRRKLEKVFDFEKFKDEIRDIKEKNIKNLEENIVFLLNNLRSRGFKVFFAKDSDEALAFFYNILTEKGIKRVVKSKSLTTEEINLNSFLEKNNITPVETDLGEWLVQLNNEKATHMTAPAIHMSKEKILNFLNEKFNANLKLDIKEIVDFCKNEINKEFDNTNCGIFGANAVTRDGTFFIVSNEGNIQHVLNHDINICIVGIDKIVENADEAFKIVSFLPKNATGQVITSWIDVFTKPPGDEFFVILLDNNRSKIAREEKFDKILNCIKCGACQMACPVYTTVGGQLFRGKTYAGPIGVLLSYMEDYKLMDELSFLCTGCMACDEVCSSRIPIQSLILEIKSKYERNNVIKKFAIKSMKNYRLLRTLISLASPYFKDGIKMRRFKFLRDEFGLSFRTLPAINKESFDTVKTKSSKIGLFAGCSTNIFYDDVGKDLLRLSNFLNIDIEIINQSSCCGAAALYNGLKSDAINQAQKTFKDIEKFDKILFLDPHCAHMVQRDYVEFFGIDFSDRVVDAGFYFVEFLKNRKYKFTPLNKVLTYHHPCHLSRGMNQAMQIEDFIKEKEKRFSELNEKDRCCGFAGTYSIMHKHISNKLVQRKIDNIINSNSEVVITSCPGCIMQISGALDVMNSKNIGVIHFVSYLKNILGA</sequence>
<dbReference type="OrthoDB" id="9767754at2"/>
<evidence type="ECO:0000259" key="8">
    <source>
        <dbReference type="PROSITE" id="PS51379"/>
    </source>
</evidence>
<keyword evidence="6" id="KW-0408">Iron</keyword>
<evidence type="ECO:0000256" key="4">
    <source>
        <dbReference type="ARBA" id="ARBA00022737"/>
    </source>
</evidence>
<dbReference type="SUPFAM" id="SSF46548">
    <property type="entry name" value="alpha-helical ferredoxin"/>
    <property type="match status" value="1"/>
</dbReference>
<proteinExistence type="predicted"/>
<dbReference type="EMBL" id="CP020921">
    <property type="protein sequence ID" value="AWB10264.1"/>
    <property type="molecule type" value="Genomic_DNA"/>
</dbReference>
<dbReference type="PANTHER" id="PTHR47153">
    <property type="entry name" value="LACTATE UTILIZATION PROTEIN B"/>
    <property type="match status" value="1"/>
</dbReference>
<dbReference type="InterPro" id="IPR004017">
    <property type="entry name" value="Cys_rich_dom"/>
</dbReference>
<dbReference type="GO" id="GO:0051539">
    <property type="term" value="F:4 iron, 4 sulfur cluster binding"/>
    <property type="evidence" value="ECO:0007669"/>
    <property type="project" value="UniProtKB-KW"/>
</dbReference>
<keyword evidence="5" id="KW-0249">Electron transport</keyword>
<evidence type="ECO:0000256" key="1">
    <source>
        <dbReference type="ARBA" id="ARBA00022448"/>
    </source>
</evidence>
<evidence type="ECO:0000256" key="7">
    <source>
        <dbReference type="ARBA" id="ARBA00023014"/>
    </source>
</evidence>
<feature type="domain" description="4Fe-4S ferredoxin-type" evidence="8">
    <location>
        <begin position="284"/>
        <end position="313"/>
    </location>
</feature>